<name>A0A5N5T846_9CRUS</name>
<keyword evidence="3 4" id="KW-0418">Kinase</keyword>
<dbReference type="Gene3D" id="3.40.50.300">
    <property type="entry name" value="P-loop containing nucleotide triphosphate hydrolases"/>
    <property type="match status" value="1"/>
</dbReference>
<dbReference type="Pfam" id="PF00406">
    <property type="entry name" value="ADK"/>
    <property type="match status" value="1"/>
</dbReference>
<feature type="domain" description="Adenylate kinase active site lid" evidence="5">
    <location>
        <begin position="138"/>
        <end position="173"/>
    </location>
</feature>
<evidence type="ECO:0000256" key="3">
    <source>
        <dbReference type="ARBA" id="ARBA00022777"/>
    </source>
</evidence>
<evidence type="ECO:0000313" key="6">
    <source>
        <dbReference type="EMBL" id="KAB7502791.1"/>
    </source>
</evidence>
<dbReference type="Proteomes" id="UP000326759">
    <property type="component" value="Unassembled WGS sequence"/>
</dbReference>
<evidence type="ECO:0000256" key="4">
    <source>
        <dbReference type="RuleBase" id="RU003330"/>
    </source>
</evidence>
<sequence length="235" mass="26473">MAPLAPKLSVDSTNSENGINAVLLGPPGSGKGTQAPKLRDRYGVCHLGTGDMLRAEVASGSQLGAELKDKMKKGELISDEIVVSMIERNLDILLLAKMVSFWMDFHAQLHRLKKRKGLDAVVEFGIDDDLLIRRITGRLFHLASGRSYHEEFYPPKVPMKDDITGELLVKRQDDNPKALKERLTLYHNYTKPLVEYYSRRGIHHRIDASRTASQVFEDINLIFAKAKSKDLVMFI</sequence>
<dbReference type="FunFam" id="3.40.50.300:FF:000106">
    <property type="entry name" value="Adenylate kinase mitochondrial"/>
    <property type="match status" value="1"/>
</dbReference>
<dbReference type="InterPro" id="IPR007862">
    <property type="entry name" value="Adenylate_kinase_lid-dom"/>
</dbReference>
<dbReference type="EMBL" id="SEYY01006746">
    <property type="protein sequence ID" value="KAB7502791.1"/>
    <property type="molecule type" value="Genomic_DNA"/>
</dbReference>
<comment type="caution">
    <text evidence="6">The sequence shown here is derived from an EMBL/GenBank/DDBJ whole genome shotgun (WGS) entry which is preliminary data.</text>
</comment>
<dbReference type="SUPFAM" id="SSF52540">
    <property type="entry name" value="P-loop containing nucleoside triphosphate hydrolases"/>
    <property type="match status" value="1"/>
</dbReference>
<gene>
    <name evidence="6" type="primary">Adk2</name>
    <name evidence="6" type="ORF">Anas_13597</name>
</gene>
<dbReference type="InterPro" id="IPR027417">
    <property type="entry name" value="P-loop_NTPase"/>
</dbReference>
<evidence type="ECO:0000313" key="7">
    <source>
        <dbReference type="Proteomes" id="UP000326759"/>
    </source>
</evidence>
<dbReference type="InterPro" id="IPR000850">
    <property type="entry name" value="Adenylat/UMP-CMP_kin"/>
</dbReference>
<accession>A0A5N5T846</accession>
<dbReference type="GO" id="GO:0005524">
    <property type="term" value="F:ATP binding"/>
    <property type="evidence" value="ECO:0007669"/>
    <property type="project" value="InterPro"/>
</dbReference>
<dbReference type="GO" id="GO:0004017">
    <property type="term" value="F:AMP kinase activity"/>
    <property type="evidence" value="ECO:0007669"/>
    <property type="project" value="InterPro"/>
</dbReference>
<protein>
    <submittedName>
        <fullName evidence="6">Adenylate kinase</fullName>
    </submittedName>
</protein>
<keyword evidence="2" id="KW-0547">Nucleotide-binding</keyword>
<keyword evidence="1 4" id="KW-0808">Transferase</keyword>
<evidence type="ECO:0000256" key="2">
    <source>
        <dbReference type="ARBA" id="ARBA00022741"/>
    </source>
</evidence>
<comment type="similarity">
    <text evidence="4">Belongs to the adenylate kinase family.</text>
</comment>
<keyword evidence="7" id="KW-1185">Reference proteome</keyword>
<dbReference type="HAMAP" id="MF_00235">
    <property type="entry name" value="Adenylate_kinase_Adk"/>
    <property type="match status" value="1"/>
</dbReference>
<dbReference type="InterPro" id="IPR006259">
    <property type="entry name" value="Adenyl_kin_sub"/>
</dbReference>
<dbReference type="PANTHER" id="PTHR23359">
    <property type="entry name" value="NUCLEOTIDE KINASE"/>
    <property type="match status" value="1"/>
</dbReference>
<evidence type="ECO:0000259" key="5">
    <source>
        <dbReference type="Pfam" id="PF05191"/>
    </source>
</evidence>
<dbReference type="PRINTS" id="PR00094">
    <property type="entry name" value="ADENYLTKNASE"/>
</dbReference>
<dbReference type="AlphaFoldDB" id="A0A5N5T846"/>
<dbReference type="Pfam" id="PF05191">
    <property type="entry name" value="ADK_lid"/>
    <property type="match status" value="1"/>
</dbReference>
<dbReference type="CDD" id="cd01428">
    <property type="entry name" value="ADK"/>
    <property type="match status" value="1"/>
</dbReference>
<reference evidence="6 7" key="1">
    <citation type="journal article" date="2019" name="PLoS Biol.">
        <title>Sex chromosomes control vertical transmission of feminizing Wolbachia symbionts in an isopod.</title>
        <authorList>
            <person name="Becking T."/>
            <person name="Chebbi M.A."/>
            <person name="Giraud I."/>
            <person name="Moumen B."/>
            <person name="Laverre T."/>
            <person name="Caubet Y."/>
            <person name="Peccoud J."/>
            <person name="Gilbert C."/>
            <person name="Cordaux R."/>
        </authorList>
    </citation>
    <scope>NUCLEOTIDE SEQUENCE [LARGE SCALE GENOMIC DNA]</scope>
    <source>
        <strain evidence="6">ANa2</strain>
        <tissue evidence="6">Whole body excluding digestive tract and cuticle</tissue>
    </source>
</reference>
<evidence type="ECO:0000256" key="1">
    <source>
        <dbReference type="ARBA" id="ARBA00022679"/>
    </source>
</evidence>
<dbReference type="NCBIfam" id="TIGR01351">
    <property type="entry name" value="adk"/>
    <property type="match status" value="1"/>
</dbReference>
<proteinExistence type="inferred from homology"/>
<organism evidence="6 7">
    <name type="scientific">Armadillidium nasatum</name>
    <dbReference type="NCBI Taxonomy" id="96803"/>
    <lineage>
        <taxon>Eukaryota</taxon>
        <taxon>Metazoa</taxon>
        <taxon>Ecdysozoa</taxon>
        <taxon>Arthropoda</taxon>
        <taxon>Crustacea</taxon>
        <taxon>Multicrustacea</taxon>
        <taxon>Malacostraca</taxon>
        <taxon>Eumalacostraca</taxon>
        <taxon>Peracarida</taxon>
        <taxon>Isopoda</taxon>
        <taxon>Oniscidea</taxon>
        <taxon>Crinocheta</taxon>
        <taxon>Armadillidiidae</taxon>
        <taxon>Armadillidium</taxon>
    </lineage>
</organism>
<dbReference type="OrthoDB" id="439792at2759"/>